<feature type="compositionally biased region" description="Polar residues" evidence="14">
    <location>
        <begin position="184"/>
        <end position="203"/>
    </location>
</feature>
<evidence type="ECO:0000256" key="4">
    <source>
        <dbReference type="ARBA" id="ARBA00022722"/>
    </source>
</evidence>
<comment type="subcellular location">
    <subcellularLocation>
        <location evidence="2">Nucleus</location>
    </subcellularLocation>
</comment>
<dbReference type="AlphaFoldDB" id="A0A8H3J6J6"/>
<dbReference type="GO" id="GO:0031297">
    <property type="term" value="P:replication fork processing"/>
    <property type="evidence" value="ECO:0007669"/>
    <property type="project" value="TreeGrafter"/>
</dbReference>
<evidence type="ECO:0000256" key="3">
    <source>
        <dbReference type="ARBA" id="ARBA00005313"/>
    </source>
</evidence>
<keyword evidence="10" id="KW-0233">DNA recombination</keyword>
<evidence type="ECO:0000256" key="9">
    <source>
        <dbReference type="ARBA" id="ARBA00022842"/>
    </source>
</evidence>
<dbReference type="Proteomes" id="UP000664521">
    <property type="component" value="Unassembled WGS sequence"/>
</dbReference>
<keyword evidence="5" id="KW-0479">Metal-binding</keyword>
<dbReference type="EMBL" id="CAJPDS010000223">
    <property type="protein sequence ID" value="CAF9941668.1"/>
    <property type="molecule type" value="Genomic_DNA"/>
</dbReference>
<evidence type="ECO:0000259" key="15">
    <source>
        <dbReference type="Pfam" id="PF02732"/>
    </source>
</evidence>
<sequence length="501" mass="55965">MAPQAVIDLLSTDDENPALPNLPEKRAVKTGLKSQSHHPSLSDLDDIDDFTNGDWNKSAPKRRRLSKSPPSQSNLAAKPLAQSKSITLTTTGYTRGGSDFSDDIIFTSSAGVGAAKDAIRAFNQAPDDGPGEESDDDLPDDIFSRGNPNLGSGLSDKTRSFLAKIKTSQTSIARRKHGVGRPTATRSISKTTSVSIETTQDTGNSDEEHQAVQLPRSKATRKPKMTEEEKAVKAQEKEASKEIRLAQKAKEKEVEKERRRAEREEKAREKQKIADLLEVNKAKTDKKETCMEMIVDLPVSIEGARVDDQIREFLKNQQITATSYQSPVPNVIRWRRKVESHFDEEQGHRVAMPKGIRNEKHALCLMWAKEFVELATADPSKHGSDTLEGHIRKLKTSFAGCTVIYIIEGLEAWMRKNKNARNRAYQAAVLKQAEDSGTISSSQHNSRRKQPDPLIDEDMIEDALLRLQIIEECLVHHTATPFESAQWVVNFTQHISQIPYK</sequence>
<dbReference type="CDD" id="cd20085">
    <property type="entry name" value="XPF_nuclease_Mms4"/>
    <property type="match status" value="1"/>
</dbReference>
<evidence type="ECO:0000256" key="12">
    <source>
        <dbReference type="ARBA" id="ARBA00023242"/>
    </source>
</evidence>
<dbReference type="GO" id="GO:0008821">
    <property type="term" value="F:crossover junction DNA endonuclease activity"/>
    <property type="evidence" value="ECO:0007669"/>
    <property type="project" value="TreeGrafter"/>
</dbReference>
<keyword evidence="12" id="KW-0539">Nucleus</keyword>
<evidence type="ECO:0000256" key="10">
    <source>
        <dbReference type="ARBA" id="ARBA00023172"/>
    </source>
</evidence>
<evidence type="ECO:0000256" key="1">
    <source>
        <dbReference type="ARBA" id="ARBA00001946"/>
    </source>
</evidence>
<dbReference type="GO" id="GO:0046872">
    <property type="term" value="F:metal ion binding"/>
    <property type="evidence" value="ECO:0007669"/>
    <property type="project" value="UniProtKB-KW"/>
</dbReference>
<evidence type="ECO:0000256" key="13">
    <source>
        <dbReference type="ARBA" id="ARBA00023254"/>
    </source>
</evidence>
<evidence type="ECO:0000256" key="2">
    <source>
        <dbReference type="ARBA" id="ARBA00004123"/>
    </source>
</evidence>
<evidence type="ECO:0000313" key="17">
    <source>
        <dbReference type="Proteomes" id="UP000664521"/>
    </source>
</evidence>
<keyword evidence="13" id="KW-0469">Meiosis</keyword>
<comment type="cofactor">
    <cofactor evidence="1">
        <name>Mg(2+)</name>
        <dbReference type="ChEBI" id="CHEBI:18420"/>
    </cofactor>
</comment>
<keyword evidence="4" id="KW-0540">Nuclease</keyword>
<gene>
    <name evidence="16" type="ORF">HETSPECPRED_003850</name>
</gene>
<evidence type="ECO:0000256" key="8">
    <source>
        <dbReference type="ARBA" id="ARBA00022801"/>
    </source>
</evidence>
<feature type="region of interest" description="Disordered" evidence="14">
    <location>
        <begin position="122"/>
        <end position="242"/>
    </location>
</feature>
<dbReference type="GO" id="GO:0048476">
    <property type="term" value="C:Holliday junction resolvase complex"/>
    <property type="evidence" value="ECO:0007669"/>
    <property type="project" value="InterPro"/>
</dbReference>
<dbReference type="GO" id="GO:0006302">
    <property type="term" value="P:double-strand break repair"/>
    <property type="evidence" value="ECO:0007669"/>
    <property type="project" value="TreeGrafter"/>
</dbReference>
<dbReference type="PANTHER" id="PTHR21077">
    <property type="entry name" value="EME1 PROTEIN"/>
    <property type="match status" value="1"/>
</dbReference>
<dbReference type="OrthoDB" id="343092at2759"/>
<dbReference type="GO" id="GO:0005634">
    <property type="term" value="C:nucleus"/>
    <property type="evidence" value="ECO:0007669"/>
    <property type="project" value="UniProtKB-SubCell"/>
</dbReference>
<dbReference type="Gene3D" id="3.40.50.10130">
    <property type="match status" value="1"/>
</dbReference>
<keyword evidence="7" id="KW-0227">DNA damage</keyword>
<reference evidence="16" key="1">
    <citation type="submission" date="2021-03" db="EMBL/GenBank/DDBJ databases">
        <authorList>
            <person name="Tagirdzhanova G."/>
        </authorList>
    </citation>
    <scope>NUCLEOTIDE SEQUENCE</scope>
</reference>
<evidence type="ECO:0000256" key="11">
    <source>
        <dbReference type="ARBA" id="ARBA00023204"/>
    </source>
</evidence>
<dbReference type="InterPro" id="IPR006166">
    <property type="entry name" value="ERCC4_domain"/>
</dbReference>
<dbReference type="GO" id="GO:0000712">
    <property type="term" value="P:resolution of meiotic recombination intermediates"/>
    <property type="evidence" value="ECO:0007669"/>
    <property type="project" value="TreeGrafter"/>
</dbReference>
<organism evidence="16 17">
    <name type="scientific">Heterodermia speciosa</name>
    <dbReference type="NCBI Taxonomy" id="116794"/>
    <lineage>
        <taxon>Eukaryota</taxon>
        <taxon>Fungi</taxon>
        <taxon>Dikarya</taxon>
        <taxon>Ascomycota</taxon>
        <taxon>Pezizomycotina</taxon>
        <taxon>Lecanoromycetes</taxon>
        <taxon>OSLEUM clade</taxon>
        <taxon>Lecanoromycetidae</taxon>
        <taxon>Caliciales</taxon>
        <taxon>Physciaceae</taxon>
        <taxon>Heterodermia</taxon>
    </lineage>
</organism>
<proteinExistence type="inferred from homology"/>
<feature type="domain" description="ERCC4" evidence="15">
    <location>
        <begin position="308"/>
        <end position="491"/>
    </location>
</feature>
<feature type="region of interest" description="Disordered" evidence="14">
    <location>
        <begin position="247"/>
        <end position="266"/>
    </location>
</feature>
<evidence type="ECO:0000256" key="14">
    <source>
        <dbReference type="SAM" id="MobiDB-lite"/>
    </source>
</evidence>
<evidence type="ECO:0000256" key="6">
    <source>
        <dbReference type="ARBA" id="ARBA00022759"/>
    </source>
</evidence>
<keyword evidence="8" id="KW-0378">Hydrolase</keyword>
<evidence type="ECO:0000256" key="5">
    <source>
        <dbReference type="ARBA" id="ARBA00022723"/>
    </source>
</evidence>
<dbReference type="InterPro" id="IPR033310">
    <property type="entry name" value="Mms4/EME1/EME2"/>
</dbReference>
<keyword evidence="17" id="KW-1185">Reference proteome</keyword>
<dbReference type="PANTHER" id="PTHR21077:SF5">
    <property type="entry name" value="CROSSOVER JUNCTION ENDONUCLEASE MMS4"/>
    <property type="match status" value="1"/>
</dbReference>
<dbReference type="InterPro" id="IPR047521">
    <property type="entry name" value="XPF_nuclease_EME1_ascomycetes"/>
</dbReference>
<dbReference type="GO" id="GO:0003677">
    <property type="term" value="F:DNA binding"/>
    <property type="evidence" value="ECO:0007669"/>
    <property type="project" value="InterPro"/>
</dbReference>
<keyword evidence="11" id="KW-0234">DNA repair</keyword>
<comment type="caution">
    <text evidence="16">The sequence shown here is derived from an EMBL/GenBank/DDBJ whole genome shotgun (WGS) entry which is preliminary data.</text>
</comment>
<comment type="similarity">
    <text evidence="3">Belongs to the EME1/MMS4 family.</text>
</comment>
<keyword evidence="9" id="KW-0460">Magnesium</keyword>
<dbReference type="GO" id="GO:0031573">
    <property type="term" value="P:mitotic intra-S DNA damage checkpoint signaling"/>
    <property type="evidence" value="ECO:0007669"/>
    <property type="project" value="TreeGrafter"/>
</dbReference>
<name>A0A8H3J6J6_9LECA</name>
<protein>
    <recommendedName>
        <fullName evidence="15">ERCC4 domain-containing protein</fullName>
    </recommendedName>
</protein>
<evidence type="ECO:0000256" key="7">
    <source>
        <dbReference type="ARBA" id="ARBA00022763"/>
    </source>
</evidence>
<keyword evidence="6" id="KW-0255">Endonuclease</keyword>
<dbReference type="Pfam" id="PF02732">
    <property type="entry name" value="ERCC4"/>
    <property type="match status" value="1"/>
</dbReference>
<feature type="region of interest" description="Disordered" evidence="14">
    <location>
        <begin position="1"/>
        <end position="86"/>
    </location>
</feature>
<evidence type="ECO:0000313" key="16">
    <source>
        <dbReference type="EMBL" id="CAF9941668.1"/>
    </source>
</evidence>
<feature type="compositionally biased region" description="Acidic residues" evidence="14">
    <location>
        <begin position="129"/>
        <end position="140"/>
    </location>
</feature>
<feature type="compositionally biased region" description="Basic and acidic residues" evidence="14">
    <location>
        <begin position="224"/>
        <end position="242"/>
    </location>
</feature>
<accession>A0A8H3J6J6</accession>